<sequence>MQHPCFADLVSMEFEHGPAKRAATLRERVSIAIDAAVYDLADADSADLLLDDDAHLAKCRSARVEAFA</sequence>
<proteinExistence type="predicted"/>
<gene>
    <name evidence="1" type="ORF">EV670_3271</name>
</gene>
<evidence type="ECO:0000313" key="1">
    <source>
        <dbReference type="EMBL" id="RZT93719.1"/>
    </source>
</evidence>
<accession>A0A4V2FSB7</accession>
<evidence type="ECO:0000313" key="2">
    <source>
        <dbReference type="Proteomes" id="UP000293671"/>
    </source>
</evidence>
<reference evidence="1 2" key="1">
    <citation type="submission" date="2019-02" db="EMBL/GenBank/DDBJ databases">
        <title>Genomic Encyclopedia of Type Strains, Phase IV (KMG-IV): sequencing the most valuable type-strain genomes for metagenomic binning, comparative biology and taxonomic classification.</title>
        <authorList>
            <person name="Goeker M."/>
        </authorList>
    </citation>
    <scope>NUCLEOTIDE SEQUENCE [LARGE SCALE GENOMIC DNA]</scope>
    <source>
        <strain evidence="1 2">DSM 19570</strain>
    </source>
</reference>
<organism evidence="1 2">
    <name type="scientific">Rivibacter subsaxonicus</name>
    <dbReference type="NCBI Taxonomy" id="457575"/>
    <lineage>
        <taxon>Bacteria</taxon>
        <taxon>Pseudomonadati</taxon>
        <taxon>Pseudomonadota</taxon>
        <taxon>Betaproteobacteria</taxon>
        <taxon>Burkholderiales</taxon>
        <taxon>Rivibacter</taxon>
    </lineage>
</organism>
<protein>
    <submittedName>
        <fullName evidence="1">Uncharacterized protein</fullName>
    </submittedName>
</protein>
<dbReference type="AlphaFoldDB" id="A0A4V2FSB7"/>
<keyword evidence="2" id="KW-1185">Reference proteome</keyword>
<comment type="caution">
    <text evidence="1">The sequence shown here is derived from an EMBL/GenBank/DDBJ whole genome shotgun (WGS) entry which is preliminary data.</text>
</comment>
<dbReference type="Proteomes" id="UP000293671">
    <property type="component" value="Unassembled WGS sequence"/>
</dbReference>
<dbReference type="EMBL" id="SHKP01000008">
    <property type="protein sequence ID" value="RZT93719.1"/>
    <property type="molecule type" value="Genomic_DNA"/>
</dbReference>
<name>A0A4V2FSB7_9BURK</name>